<dbReference type="GO" id="GO:0016758">
    <property type="term" value="F:hexosyltransferase activity"/>
    <property type="evidence" value="ECO:0007669"/>
    <property type="project" value="UniProtKB-ARBA"/>
</dbReference>
<reference evidence="2 3" key="1">
    <citation type="submission" date="2019-07" db="EMBL/GenBank/DDBJ databases">
        <title>Description of 53C-WASEF.</title>
        <authorList>
            <person name="Pitt A."/>
            <person name="Hahn M.W."/>
        </authorList>
    </citation>
    <scope>NUCLEOTIDE SEQUENCE [LARGE SCALE GENOMIC DNA]</scope>
    <source>
        <strain evidence="2 3">53C-WASEF</strain>
    </source>
</reference>
<dbReference type="AlphaFoldDB" id="A0A556QPW1"/>
<dbReference type="Pfam" id="PF00535">
    <property type="entry name" value="Glycos_transf_2"/>
    <property type="match status" value="1"/>
</dbReference>
<dbReference type="RefSeq" id="WP_144229025.1">
    <property type="nucleotide sequence ID" value="NZ_CBCRVV010000002.1"/>
</dbReference>
<comment type="caution">
    <text evidence="2">The sequence shown here is derived from an EMBL/GenBank/DDBJ whole genome shotgun (WGS) entry which is preliminary data.</text>
</comment>
<name>A0A556QPW1_9BACT</name>
<proteinExistence type="predicted"/>
<dbReference type="CDD" id="cd06433">
    <property type="entry name" value="GT_2_WfgS_like"/>
    <property type="match status" value="1"/>
</dbReference>
<gene>
    <name evidence="2" type="ORF">FPL22_05095</name>
</gene>
<dbReference type="PANTHER" id="PTHR22916:SF65">
    <property type="entry name" value="SLR1065 PROTEIN"/>
    <property type="match status" value="1"/>
</dbReference>
<dbReference type="Gene3D" id="3.90.550.10">
    <property type="entry name" value="Spore Coat Polysaccharide Biosynthesis Protein SpsA, Chain A"/>
    <property type="match status" value="1"/>
</dbReference>
<dbReference type="SUPFAM" id="SSF53448">
    <property type="entry name" value="Nucleotide-diphospho-sugar transferases"/>
    <property type="match status" value="1"/>
</dbReference>
<accession>A0A556QPW1</accession>
<organism evidence="2 3">
    <name type="scientific">Rariglobus hedericola</name>
    <dbReference type="NCBI Taxonomy" id="2597822"/>
    <lineage>
        <taxon>Bacteria</taxon>
        <taxon>Pseudomonadati</taxon>
        <taxon>Verrucomicrobiota</taxon>
        <taxon>Opitutia</taxon>
        <taxon>Opitutales</taxon>
        <taxon>Opitutaceae</taxon>
        <taxon>Rariglobus</taxon>
    </lineage>
</organism>
<keyword evidence="3" id="KW-1185">Reference proteome</keyword>
<dbReference type="InterPro" id="IPR029044">
    <property type="entry name" value="Nucleotide-diphossugar_trans"/>
</dbReference>
<dbReference type="OrthoDB" id="184190at2"/>
<feature type="domain" description="Glycosyltransferase 2-like" evidence="1">
    <location>
        <begin position="38"/>
        <end position="151"/>
    </location>
</feature>
<dbReference type="EMBL" id="VMBG01000001">
    <property type="protein sequence ID" value="TSJ78684.1"/>
    <property type="molecule type" value="Genomic_DNA"/>
</dbReference>
<dbReference type="InterPro" id="IPR001173">
    <property type="entry name" value="Glyco_trans_2-like"/>
</dbReference>
<keyword evidence="2" id="KW-0808">Transferase</keyword>
<evidence type="ECO:0000313" key="3">
    <source>
        <dbReference type="Proteomes" id="UP000315648"/>
    </source>
</evidence>
<evidence type="ECO:0000313" key="2">
    <source>
        <dbReference type="EMBL" id="TSJ78684.1"/>
    </source>
</evidence>
<evidence type="ECO:0000259" key="1">
    <source>
        <dbReference type="Pfam" id="PF00535"/>
    </source>
</evidence>
<dbReference type="PANTHER" id="PTHR22916">
    <property type="entry name" value="GLYCOSYLTRANSFERASE"/>
    <property type="match status" value="1"/>
</dbReference>
<dbReference type="Proteomes" id="UP000315648">
    <property type="component" value="Unassembled WGS sequence"/>
</dbReference>
<sequence length="391" mass="43864">MPDHPQPLPAPPPGKSGWPWIGFEVSGGNRDASWPRISIVTPSYNQAAFIEETIRSVLLQGYPNLQYIVIDGGSTDGSVDIIQKYTPWIDYWESTPDRGQSHAINKGLSRCNGEWFNWLNSDDYLFPGALQFLASSIRDQPQVMITAGRTRNLRQGELRESYGCRLSQGRPEGLFSLGLNQPGSLLRLAPVRECGLTEELHYTMDLALWIRLLLQGELKLIDHEIAAYRYHENSKTCSAADVFAPEEFSVLHDLFLSLVSSSATEALRRVRALCPAPQLAFTAASPVNTTSITRAFFDRLFVTDSLLFRALRGFLKDDRRAFPEFLRLIDCLRPVLQSVYAGNFAAVESRALLHALQETGRITSWPAARRVLFAARTPATVRALLRLWLKS</sequence>
<protein>
    <submittedName>
        <fullName evidence="2">Glycosyltransferase</fullName>
    </submittedName>
</protein>